<dbReference type="Pfam" id="PF03992">
    <property type="entry name" value="ABM"/>
    <property type="match status" value="1"/>
</dbReference>
<organism evidence="2 3">
    <name type="scientific">Massilia eurypsychrophila</name>
    <dbReference type="NCBI Taxonomy" id="1485217"/>
    <lineage>
        <taxon>Bacteria</taxon>
        <taxon>Pseudomonadati</taxon>
        <taxon>Pseudomonadota</taxon>
        <taxon>Betaproteobacteria</taxon>
        <taxon>Burkholderiales</taxon>
        <taxon>Oxalobacteraceae</taxon>
        <taxon>Telluria group</taxon>
        <taxon>Massilia</taxon>
    </lineage>
</organism>
<dbReference type="OrthoDB" id="2082794at2"/>
<keyword evidence="3" id="KW-1185">Reference proteome</keyword>
<proteinExistence type="predicted"/>
<dbReference type="AlphaFoldDB" id="A0A2G8TBQ7"/>
<reference evidence="2 3" key="1">
    <citation type="submission" date="2017-10" db="EMBL/GenBank/DDBJ databases">
        <title>Massilia psychrophilum sp. nov., a novel purple-pigmented bacterium isolated from Tianshan glacier, Xinjiang Municipality, China.</title>
        <authorList>
            <person name="Wang H."/>
        </authorList>
    </citation>
    <scope>NUCLEOTIDE SEQUENCE [LARGE SCALE GENOMIC DNA]</scope>
    <source>
        <strain evidence="2 3">JCM 30074</strain>
    </source>
</reference>
<gene>
    <name evidence="2" type="ORF">CR105_18275</name>
</gene>
<sequence>MGDEPFWLFTLDVKPGKFDEFKSLVADIVASTLKEPGTLAYQYAVTEDKRSVHIYERYRDSEAFVVHVEQNFAGYADRFHSMVTVRSLVVYGEPNAKARAALDTFNATYMTLFDGFTRH</sequence>
<dbReference type="Proteomes" id="UP000230390">
    <property type="component" value="Unassembled WGS sequence"/>
</dbReference>
<dbReference type="InterPro" id="IPR011008">
    <property type="entry name" value="Dimeric_a/b-barrel"/>
</dbReference>
<evidence type="ECO:0000313" key="2">
    <source>
        <dbReference type="EMBL" id="PIL43462.1"/>
    </source>
</evidence>
<dbReference type="Gene3D" id="3.30.70.100">
    <property type="match status" value="1"/>
</dbReference>
<protein>
    <recommendedName>
        <fullName evidence="1">ABM domain-containing protein</fullName>
    </recommendedName>
</protein>
<accession>A0A2G8TBQ7</accession>
<dbReference type="RefSeq" id="WP_099790813.1">
    <property type="nucleotide sequence ID" value="NZ_JBHLYV010000019.1"/>
</dbReference>
<dbReference type="SUPFAM" id="SSF54909">
    <property type="entry name" value="Dimeric alpha+beta barrel"/>
    <property type="match status" value="1"/>
</dbReference>
<dbReference type="InterPro" id="IPR007138">
    <property type="entry name" value="ABM_dom"/>
</dbReference>
<comment type="caution">
    <text evidence="2">The sequence shown here is derived from an EMBL/GenBank/DDBJ whole genome shotgun (WGS) entry which is preliminary data.</text>
</comment>
<evidence type="ECO:0000313" key="3">
    <source>
        <dbReference type="Proteomes" id="UP000230390"/>
    </source>
</evidence>
<feature type="domain" description="ABM" evidence="1">
    <location>
        <begin position="9"/>
        <end position="69"/>
    </location>
</feature>
<dbReference type="EMBL" id="PDOC01000013">
    <property type="protein sequence ID" value="PIL43462.1"/>
    <property type="molecule type" value="Genomic_DNA"/>
</dbReference>
<evidence type="ECO:0000259" key="1">
    <source>
        <dbReference type="Pfam" id="PF03992"/>
    </source>
</evidence>
<name>A0A2G8TBQ7_9BURK</name>